<evidence type="ECO:0000313" key="8">
    <source>
        <dbReference type="Proteomes" id="UP000291117"/>
    </source>
</evidence>
<dbReference type="NCBIfam" id="TIGR02985">
    <property type="entry name" value="Sig70_bacteroi1"/>
    <property type="match status" value="1"/>
</dbReference>
<keyword evidence="2" id="KW-0805">Transcription regulation</keyword>
<dbReference type="InterPro" id="IPR036388">
    <property type="entry name" value="WH-like_DNA-bd_sf"/>
</dbReference>
<evidence type="ECO:0000259" key="6">
    <source>
        <dbReference type="Pfam" id="PF08281"/>
    </source>
</evidence>
<dbReference type="Gene3D" id="1.10.1740.10">
    <property type="match status" value="1"/>
</dbReference>
<comment type="similarity">
    <text evidence="1">Belongs to the sigma-70 factor family. ECF subfamily.</text>
</comment>
<dbReference type="Pfam" id="PF04542">
    <property type="entry name" value="Sigma70_r2"/>
    <property type="match status" value="1"/>
</dbReference>
<evidence type="ECO:0000256" key="2">
    <source>
        <dbReference type="ARBA" id="ARBA00023015"/>
    </source>
</evidence>
<evidence type="ECO:0000259" key="5">
    <source>
        <dbReference type="Pfam" id="PF04542"/>
    </source>
</evidence>
<dbReference type="EMBL" id="SJSM01000014">
    <property type="protein sequence ID" value="TCC92502.1"/>
    <property type="molecule type" value="Genomic_DNA"/>
</dbReference>
<dbReference type="SUPFAM" id="SSF88946">
    <property type="entry name" value="Sigma2 domain of RNA polymerase sigma factors"/>
    <property type="match status" value="1"/>
</dbReference>
<organism evidence="7 8">
    <name type="scientific">Pedobacter hiemivivus</name>
    <dbReference type="NCBI Taxonomy" id="2530454"/>
    <lineage>
        <taxon>Bacteria</taxon>
        <taxon>Pseudomonadati</taxon>
        <taxon>Bacteroidota</taxon>
        <taxon>Sphingobacteriia</taxon>
        <taxon>Sphingobacteriales</taxon>
        <taxon>Sphingobacteriaceae</taxon>
        <taxon>Pedobacter</taxon>
    </lineage>
</organism>
<feature type="domain" description="RNA polymerase sigma factor 70 region 4 type 2" evidence="6">
    <location>
        <begin position="125"/>
        <end position="173"/>
    </location>
</feature>
<dbReference type="InterPro" id="IPR013249">
    <property type="entry name" value="RNA_pol_sigma70_r4_t2"/>
</dbReference>
<evidence type="ECO:0000256" key="3">
    <source>
        <dbReference type="ARBA" id="ARBA00023082"/>
    </source>
</evidence>
<dbReference type="AlphaFoldDB" id="A0A4R0N284"/>
<dbReference type="InterPro" id="IPR014284">
    <property type="entry name" value="RNA_pol_sigma-70_dom"/>
</dbReference>
<proteinExistence type="inferred from homology"/>
<feature type="domain" description="RNA polymerase sigma-70 region 2" evidence="5">
    <location>
        <begin position="26"/>
        <end position="90"/>
    </location>
</feature>
<dbReference type="Proteomes" id="UP000291117">
    <property type="component" value="Unassembled WGS sequence"/>
</dbReference>
<evidence type="ECO:0000256" key="1">
    <source>
        <dbReference type="ARBA" id="ARBA00010641"/>
    </source>
</evidence>
<dbReference type="SUPFAM" id="SSF88659">
    <property type="entry name" value="Sigma3 and sigma4 domains of RNA polymerase sigma factors"/>
    <property type="match status" value="1"/>
</dbReference>
<dbReference type="Pfam" id="PF08281">
    <property type="entry name" value="Sigma70_r4_2"/>
    <property type="match status" value="1"/>
</dbReference>
<keyword evidence="4" id="KW-0804">Transcription</keyword>
<dbReference type="RefSeq" id="WP_131610738.1">
    <property type="nucleotide sequence ID" value="NZ_SJSM01000014.1"/>
</dbReference>
<evidence type="ECO:0000256" key="4">
    <source>
        <dbReference type="ARBA" id="ARBA00023163"/>
    </source>
</evidence>
<dbReference type="GO" id="GO:0016987">
    <property type="term" value="F:sigma factor activity"/>
    <property type="evidence" value="ECO:0007669"/>
    <property type="project" value="UniProtKB-KW"/>
</dbReference>
<dbReference type="GO" id="GO:0006352">
    <property type="term" value="P:DNA-templated transcription initiation"/>
    <property type="evidence" value="ECO:0007669"/>
    <property type="project" value="InterPro"/>
</dbReference>
<dbReference type="InterPro" id="IPR007627">
    <property type="entry name" value="RNA_pol_sigma70_r2"/>
</dbReference>
<dbReference type="InterPro" id="IPR013324">
    <property type="entry name" value="RNA_pol_sigma_r3/r4-like"/>
</dbReference>
<dbReference type="PANTHER" id="PTHR43133:SF46">
    <property type="entry name" value="RNA POLYMERASE SIGMA-70 FACTOR ECF SUBFAMILY"/>
    <property type="match status" value="1"/>
</dbReference>
<dbReference type="PANTHER" id="PTHR43133">
    <property type="entry name" value="RNA POLYMERASE ECF-TYPE SIGMA FACTO"/>
    <property type="match status" value="1"/>
</dbReference>
<dbReference type="GO" id="GO:0003677">
    <property type="term" value="F:DNA binding"/>
    <property type="evidence" value="ECO:0007669"/>
    <property type="project" value="InterPro"/>
</dbReference>
<comment type="caution">
    <text evidence="7">The sequence shown here is derived from an EMBL/GenBank/DDBJ whole genome shotgun (WGS) entry which is preliminary data.</text>
</comment>
<dbReference type="InterPro" id="IPR014327">
    <property type="entry name" value="RNA_pol_sigma70_bacteroid"/>
</dbReference>
<dbReference type="InterPro" id="IPR039425">
    <property type="entry name" value="RNA_pol_sigma-70-like"/>
</dbReference>
<sequence length="194" mass="22774">MKIIDDNDRDLLLLISEGDEAAFKQLFEKYNGRLHTYLLKVTKSRESSEEIVMDVFLKLWHSRSILTEINNFSSFLFKVARNKAFDFLRLASKDKILRELIWTEIEAADNSSSDDKLYLDELESQLDQVVNKLPYKRQFVYRLSREQHMTYDQIATHLNISKATVKNHILDALSFIRLHISANSDLIILVVIFF</sequence>
<reference evidence="7 8" key="1">
    <citation type="submission" date="2019-02" db="EMBL/GenBank/DDBJ databases">
        <title>Pedobacter sp. RP-3-8 sp. nov., isolated from Arctic soil.</title>
        <authorList>
            <person name="Dahal R.H."/>
        </authorList>
    </citation>
    <scope>NUCLEOTIDE SEQUENCE [LARGE SCALE GENOMIC DNA]</scope>
    <source>
        <strain evidence="7 8">RP-3-8</strain>
    </source>
</reference>
<dbReference type="InterPro" id="IPR013325">
    <property type="entry name" value="RNA_pol_sigma_r2"/>
</dbReference>
<name>A0A4R0N284_9SPHI</name>
<accession>A0A4R0N284</accession>
<dbReference type="NCBIfam" id="TIGR02937">
    <property type="entry name" value="sigma70-ECF"/>
    <property type="match status" value="1"/>
</dbReference>
<protein>
    <submittedName>
        <fullName evidence="7">RNA polymerase sigma-70 factor</fullName>
    </submittedName>
</protein>
<gene>
    <name evidence="7" type="ORF">EZ444_19060</name>
</gene>
<keyword evidence="3" id="KW-0731">Sigma factor</keyword>
<dbReference type="OrthoDB" id="799938at2"/>
<evidence type="ECO:0000313" key="7">
    <source>
        <dbReference type="EMBL" id="TCC92502.1"/>
    </source>
</evidence>
<keyword evidence="8" id="KW-1185">Reference proteome</keyword>
<dbReference type="Gene3D" id="1.10.10.10">
    <property type="entry name" value="Winged helix-like DNA-binding domain superfamily/Winged helix DNA-binding domain"/>
    <property type="match status" value="1"/>
</dbReference>